<keyword evidence="4" id="KW-1185">Reference proteome</keyword>
<evidence type="ECO:0000259" key="1">
    <source>
        <dbReference type="Pfam" id="PF02492"/>
    </source>
</evidence>
<dbReference type="InterPro" id="IPR048447">
    <property type="entry name" value="DUF1980_C"/>
</dbReference>
<comment type="caution">
    <text evidence="3">The sequence shown here is derived from an EMBL/GenBank/DDBJ whole genome shotgun (WGS) entry which is preliminary data.</text>
</comment>
<dbReference type="EMBL" id="QXEV01000003">
    <property type="protein sequence ID" value="RIA78228.1"/>
    <property type="molecule type" value="Genomic_DNA"/>
</dbReference>
<dbReference type="InParanoid" id="A0A397RWV2"/>
<accession>A0A397RWV2</accession>
<dbReference type="RefSeq" id="WP_119015705.1">
    <property type="nucleotide sequence ID" value="NZ_QXEV01000003.1"/>
</dbReference>
<dbReference type="AlphaFoldDB" id="A0A397RWV2"/>
<sequence>MARNKKEVPVFLLNGFLESGKTTLIKEIVENNENYHNNSTVIICCEQGEVEYEEEWCNKYQIHVEYVDSLEDFTVEFFDALDKKYTPDRFVIEYNSFFDWSMQEFPERMVIYQQITLIDASKFQVMFNNMKQIFLTMVKDSSLVIFNRIENEGKNLGQYRRFIRGMTQQAQIAFEQPDGRLSATLDEDLPYDLSKDNIPFEEDVYPTWYVEVFDNWEKYLNKTFKFKTFVRDVNKNTFVVGRQVMTCCANDIQFLGYEVINETKVKVKTGDVIYLECEVKHEYSKLAGEEVVMLHAKGITELPKEEEKVLNMN</sequence>
<proteinExistence type="predicted"/>
<feature type="domain" description="CobW/HypB/UreG nucleotide-binding" evidence="1">
    <location>
        <begin position="9"/>
        <end position="172"/>
    </location>
</feature>
<dbReference type="OrthoDB" id="1092431at2"/>
<reference evidence="3 4" key="1">
    <citation type="submission" date="2018-08" db="EMBL/GenBank/DDBJ databases">
        <title>Genomic Encyclopedia of Archaeal and Bacterial Type Strains, Phase II (KMG-II): from individual species to whole genera.</title>
        <authorList>
            <person name="Goeker M."/>
        </authorList>
    </citation>
    <scope>NUCLEOTIDE SEQUENCE [LARGE SCALE GENOMIC DNA]</scope>
    <source>
        <strain evidence="3 4">ATCC 27112</strain>
    </source>
</reference>
<dbReference type="Proteomes" id="UP000266506">
    <property type="component" value="Unassembled WGS sequence"/>
</dbReference>
<dbReference type="Pfam" id="PF21537">
    <property type="entry name" value="DUF1980_C"/>
    <property type="match status" value="1"/>
</dbReference>
<gene>
    <name evidence="3" type="ORF">EI71_00540</name>
</gene>
<dbReference type="Gene3D" id="3.40.50.300">
    <property type="entry name" value="P-loop containing nucleotide triphosphate hydrolases"/>
    <property type="match status" value="1"/>
</dbReference>
<feature type="domain" description="DUF1980" evidence="2">
    <location>
        <begin position="191"/>
        <end position="306"/>
    </location>
</feature>
<organism evidence="3 4">
    <name type="scientific">Anaeroplasma bactoclasticum</name>
    <dbReference type="NCBI Taxonomy" id="2088"/>
    <lineage>
        <taxon>Bacteria</taxon>
        <taxon>Bacillati</taxon>
        <taxon>Mycoplasmatota</taxon>
        <taxon>Mollicutes</taxon>
        <taxon>Anaeroplasmatales</taxon>
        <taxon>Anaeroplasmataceae</taxon>
        <taxon>Anaeroplasma</taxon>
    </lineage>
</organism>
<evidence type="ECO:0000313" key="4">
    <source>
        <dbReference type="Proteomes" id="UP000266506"/>
    </source>
</evidence>
<dbReference type="Pfam" id="PF02492">
    <property type="entry name" value="cobW"/>
    <property type="match status" value="1"/>
</dbReference>
<dbReference type="InterPro" id="IPR027417">
    <property type="entry name" value="P-loop_NTPase"/>
</dbReference>
<dbReference type="InterPro" id="IPR003495">
    <property type="entry name" value="CobW/HypB/UreG_nucleotide-bd"/>
</dbReference>
<name>A0A397RWV2_9MOLU</name>
<evidence type="ECO:0000313" key="3">
    <source>
        <dbReference type="EMBL" id="RIA78228.1"/>
    </source>
</evidence>
<evidence type="ECO:0000259" key="2">
    <source>
        <dbReference type="Pfam" id="PF21537"/>
    </source>
</evidence>
<protein>
    <submittedName>
        <fullName evidence="3">CobW/HypB/UreG family nucleotide-binding protein</fullName>
    </submittedName>
</protein>
<dbReference type="SUPFAM" id="SSF52540">
    <property type="entry name" value="P-loop containing nucleoside triphosphate hydrolases"/>
    <property type="match status" value="1"/>
</dbReference>